<feature type="region of interest" description="Disordered" evidence="14">
    <location>
        <begin position="481"/>
        <end position="513"/>
    </location>
</feature>
<feature type="coiled-coil region" evidence="13">
    <location>
        <begin position="717"/>
        <end position="769"/>
    </location>
</feature>
<dbReference type="GO" id="GO:0042420">
    <property type="term" value="P:dopamine catabolic process"/>
    <property type="evidence" value="ECO:0007669"/>
    <property type="project" value="TreeGrafter"/>
</dbReference>
<dbReference type="PANTHER" id="PTHR10157">
    <property type="entry name" value="DOPAMINE BETA HYDROXYLASE RELATED"/>
    <property type="match status" value="1"/>
</dbReference>
<dbReference type="Proteomes" id="UP000245119">
    <property type="component" value="Linkage Group LG11"/>
</dbReference>
<evidence type="ECO:0000256" key="11">
    <source>
        <dbReference type="ARBA" id="ARBA00023157"/>
    </source>
</evidence>
<feature type="domain" description="DOMON" evidence="15">
    <location>
        <begin position="1"/>
        <end position="65"/>
    </location>
</feature>
<dbReference type="CDD" id="cd09631">
    <property type="entry name" value="DOMON_DOH"/>
    <property type="match status" value="1"/>
</dbReference>
<keyword evidence="7" id="KW-0560">Oxidoreductase</keyword>
<dbReference type="GO" id="GO:0005507">
    <property type="term" value="F:copper ion binding"/>
    <property type="evidence" value="ECO:0007669"/>
    <property type="project" value="InterPro"/>
</dbReference>
<dbReference type="GO" id="GO:0030667">
    <property type="term" value="C:secretory granule membrane"/>
    <property type="evidence" value="ECO:0007669"/>
    <property type="project" value="TreeGrafter"/>
</dbReference>
<dbReference type="Pfam" id="PF01082">
    <property type="entry name" value="Cu2_monooxygen"/>
    <property type="match status" value="1"/>
</dbReference>
<keyword evidence="4" id="KW-0812">Transmembrane</keyword>
<evidence type="ECO:0000259" key="16">
    <source>
        <dbReference type="PROSITE" id="PS50871"/>
    </source>
</evidence>
<evidence type="ECO:0000256" key="12">
    <source>
        <dbReference type="ARBA" id="ARBA00023180"/>
    </source>
</evidence>
<dbReference type="InterPro" id="IPR028460">
    <property type="entry name" value="Tbh/DBH"/>
</dbReference>
<dbReference type="SMART" id="SM00110">
    <property type="entry name" value="C1Q"/>
    <property type="match status" value="1"/>
</dbReference>
<dbReference type="PROSITE" id="PS50836">
    <property type="entry name" value="DOMON"/>
    <property type="match status" value="1"/>
</dbReference>
<feature type="region of interest" description="Disordered" evidence="14">
    <location>
        <begin position="528"/>
        <end position="556"/>
    </location>
</feature>
<dbReference type="STRING" id="400727.A0A2T7NLU2"/>
<keyword evidence="18" id="KW-1185">Reference proteome</keyword>
<dbReference type="FunFam" id="2.60.120.310:FF:000004">
    <property type="entry name" value="DBH-like monooxygenase protein 1"/>
    <property type="match status" value="1"/>
</dbReference>
<name>A0A2T7NLU2_POMCA</name>
<dbReference type="PANTHER" id="PTHR10157:SF29">
    <property type="entry name" value="DOPAMINE BETA-HYDROXYLASE"/>
    <property type="match status" value="1"/>
</dbReference>
<dbReference type="InterPro" id="IPR045266">
    <property type="entry name" value="DOH_DOMON"/>
</dbReference>
<evidence type="ECO:0000259" key="15">
    <source>
        <dbReference type="PROSITE" id="PS50836"/>
    </source>
</evidence>
<evidence type="ECO:0000313" key="18">
    <source>
        <dbReference type="Proteomes" id="UP000245119"/>
    </source>
</evidence>
<evidence type="ECO:0000256" key="2">
    <source>
        <dbReference type="ARBA" id="ARBA00004167"/>
    </source>
</evidence>
<dbReference type="InterPro" id="IPR008977">
    <property type="entry name" value="PHM/PNGase_F_dom_sf"/>
</dbReference>
<evidence type="ECO:0000256" key="9">
    <source>
        <dbReference type="ARBA" id="ARBA00023033"/>
    </source>
</evidence>
<evidence type="ECO:0000256" key="1">
    <source>
        <dbReference type="ARBA" id="ARBA00001973"/>
    </source>
</evidence>
<evidence type="ECO:0000256" key="8">
    <source>
        <dbReference type="ARBA" id="ARBA00023008"/>
    </source>
</evidence>
<evidence type="ECO:0000256" key="3">
    <source>
        <dbReference type="ARBA" id="ARBA00010676"/>
    </source>
</evidence>
<dbReference type="Gene3D" id="2.60.120.310">
    <property type="entry name" value="Copper type II, ascorbate-dependent monooxygenase, N-terminal domain"/>
    <property type="match status" value="1"/>
</dbReference>
<dbReference type="GO" id="GO:0004500">
    <property type="term" value="F:dopamine beta-monooxygenase activity"/>
    <property type="evidence" value="ECO:0007669"/>
    <property type="project" value="InterPro"/>
</dbReference>
<feature type="compositionally biased region" description="Polar residues" evidence="14">
    <location>
        <begin position="501"/>
        <end position="513"/>
    </location>
</feature>
<dbReference type="GO" id="GO:0006589">
    <property type="term" value="P:octopamine biosynthetic process"/>
    <property type="evidence" value="ECO:0007669"/>
    <property type="project" value="TreeGrafter"/>
</dbReference>
<dbReference type="PRINTS" id="PR00767">
    <property type="entry name" value="DBMONOXGNASE"/>
</dbReference>
<evidence type="ECO:0000256" key="7">
    <source>
        <dbReference type="ARBA" id="ARBA00023002"/>
    </source>
</evidence>
<dbReference type="InterPro" id="IPR036939">
    <property type="entry name" value="Cu2_ascorb_mOase_N_sf"/>
</dbReference>
<evidence type="ECO:0000313" key="17">
    <source>
        <dbReference type="EMBL" id="PVD22126.1"/>
    </source>
</evidence>
<feature type="domain" description="C1q" evidence="16">
    <location>
        <begin position="778"/>
        <end position="914"/>
    </location>
</feature>
<dbReference type="SUPFAM" id="SSF49742">
    <property type="entry name" value="PHM/PNGase F"/>
    <property type="match status" value="2"/>
</dbReference>
<feature type="coiled-coil region" evidence="13">
    <location>
        <begin position="584"/>
        <end position="660"/>
    </location>
</feature>
<dbReference type="InterPro" id="IPR001073">
    <property type="entry name" value="C1q_dom"/>
</dbReference>
<proteinExistence type="inferred from homology"/>
<dbReference type="FunFam" id="2.60.120.230:FF:000001">
    <property type="entry name" value="Monooxygenase, DBH-like 1"/>
    <property type="match status" value="1"/>
</dbReference>
<accession>A0A2T7NLU2</accession>
<dbReference type="InterPro" id="IPR014784">
    <property type="entry name" value="Cu2_ascorb_mOase-like_C"/>
</dbReference>
<comment type="subcellular location">
    <subcellularLocation>
        <location evidence="2">Membrane</location>
        <topology evidence="2">Single-pass membrane protein</topology>
    </subcellularLocation>
</comment>
<dbReference type="Gene3D" id="2.60.120.230">
    <property type="match status" value="1"/>
</dbReference>
<sequence length="937" mass="105312">MRLFQDGWTDQDGFINIDTQQDYKLKASFRDDDEMVLDFSRAFDTCDDKDYQFDNGTTHIIYFIGEGSPSGINDIQVPTLLHGVQRVQLLKPDWPDVKMPDDVTVIDITVPSIHVPSRETTYWWYVARLPSFRTKHHVIKYEAVIDKGHEGLVHHMELFHCEVPPGTQIPEFNGPGPGKGEEKPSRLSSCQQVLGAWAMGAKAMVYPEEAGIPVGGEHFSPFVLLEIHYNNPSRIPDLVDSSGMRFYVTSKLREDDAGLLQIGLEYTDKMAIPPHQKLFTLTGYCVPQCTRVVRGIASIWNHHLCVPAHSHLTGRRMRTKHIRFGVELPEVNRDDHYSPHFQEIRRLQHPVKVLPGDALITYCDDSTFDRDHVTTGGLSIQQEMCVNYVHYYPRVKLELCKSSVDTRTLNAFFNFMSVMENEETAADKTPSDNYEKISWTPLNVHLLKALYREAPLTVLCNRSDGTSFPCDTTVVTNGRTESVTPWSSRLGEDSEGLEPGTSESLAPSASQGSRSNVKVFARFWENEPKETRVSSTSDQATDISLNASSTTADEDEKEQLQLIRRRRDMNESSSFQVTRLAIAMKAIELENTQLKSTVKELQSATKNFATKEQESDFAFSQVNAALQQQQLAIGQLQLQVSQLSTNMMKLQDENEALRAKTCLRMEDTDSSQERMMKIFKPNDQLLNVVDLMAGLQSDNSSIYSQLQALSADVIQRGAQYEEQHTALQEKVRMLQTQTTNLDSNLSKRSSALEERLTSQVNQLQQKDQELVQMVIRRTSEDLIGFHARLSQNVAGATTETLKLDVVHFNGGGGYDSTTGIFTAPVTGLYLFMATIGGVGTSTAARIYIEVNGNPLTGCYSGLENDLELATCHGANRVLKGQRIRIVKEGSSTRQIWGGNWTTFTVVLIRREPERTNNQRGVKELGLVVRLHKSVLLL</sequence>
<dbReference type="OrthoDB" id="129121at2759"/>
<dbReference type="InterPro" id="IPR000323">
    <property type="entry name" value="Cu2_ascorb_mOase_N"/>
</dbReference>
<dbReference type="PROSITE" id="PS00084">
    <property type="entry name" value="CU2_MONOOXYGENASE_1"/>
    <property type="match status" value="1"/>
</dbReference>
<dbReference type="Pfam" id="PF03351">
    <property type="entry name" value="DOMON"/>
    <property type="match status" value="1"/>
</dbReference>
<comment type="similarity">
    <text evidence="3">Belongs to the copper type II ascorbate-dependent monooxygenase family.</text>
</comment>
<dbReference type="EMBL" id="PZQS01000011">
    <property type="protein sequence ID" value="PVD22126.1"/>
    <property type="molecule type" value="Genomic_DNA"/>
</dbReference>
<keyword evidence="5" id="KW-0479">Metal-binding</keyword>
<keyword evidence="9" id="KW-0503">Monooxygenase</keyword>
<dbReference type="InterPro" id="IPR008983">
    <property type="entry name" value="Tumour_necrosis_fac-like_dom"/>
</dbReference>
<comment type="cofactor">
    <cofactor evidence="1">
        <name>Cu(2+)</name>
        <dbReference type="ChEBI" id="CHEBI:29036"/>
    </cofactor>
</comment>
<dbReference type="GO" id="GO:0005615">
    <property type="term" value="C:extracellular space"/>
    <property type="evidence" value="ECO:0007669"/>
    <property type="project" value="TreeGrafter"/>
</dbReference>
<dbReference type="InterPro" id="IPR000945">
    <property type="entry name" value="DBH-like"/>
</dbReference>
<protein>
    <recommendedName>
        <fullName evidence="19">C1q domain-containing protein</fullName>
    </recommendedName>
</protein>
<comment type="caution">
    <text evidence="17">The sequence shown here is derived from an EMBL/GenBank/DDBJ whole genome shotgun (WGS) entry which is preliminary data.</text>
</comment>
<dbReference type="Gene3D" id="2.60.120.40">
    <property type="match status" value="1"/>
</dbReference>
<keyword evidence="10" id="KW-0472">Membrane</keyword>
<dbReference type="Pfam" id="PF03712">
    <property type="entry name" value="Cu2_monoox_C"/>
    <property type="match status" value="1"/>
</dbReference>
<dbReference type="InterPro" id="IPR005018">
    <property type="entry name" value="DOMON_domain"/>
</dbReference>
<dbReference type="GO" id="GO:0042421">
    <property type="term" value="P:norepinephrine biosynthetic process"/>
    <property type="evidence" value="ECO:0007669"/>
    <property type="project" value="TreeGrafter"/>
</dbReference>
<evidence type="ECO:0000256" key="4">
    <source>
        <dbReference type="ARBA" id="ARBA00022692"/>
    </source>
</evidence>
<keyword evidence="12" id="KW-0325">Glycoprotein</keyword>
<dbReference type="SUPFAM" id="SSF49842">
    <property type="entry name" value="TNF-like"/>
    <property type="match status" value="1"/>
</dbReference>
<organism evidence="17 18">
    <name type="scientific">Pomacea canaliculata</name>
    <name type="common">Golden apple snail</name>
    <dbReference type="NCBI Taxonomy" id="400727"/>
    <lineage>
        <taxon>Eukaryota</taxon>
        <taxon>Metazoa</taxon>
        <taxon>Spiralia</taxon>
        <taxon>Lophotrochozoa</taxon>
        <taxon>Mollusca</taxon>
        <taxon>Gastropoda</taxon>
        <taxon>Caenogastropoda</taxon>
        <taxon>Architaenioglossa</taxon>
        <taxon>Ampullarioidea</taxon>
        <taxon>Ampullariidae</taxon>
        <taxon>Pomacea</taxon>
    </lineage>
</organism>
<keyword evidence="13" id="KW-0175">Coiled coil</keyword>
<dbReference type="AlphaFoldDB" id="A0A2T7NLU2"/>
<keyword evidence="8" id="KW-0186">Copper</keyword>
<evidence type="ECO:0000256" key="10">
    <source>
        <dbReference type="ARBA" id="ARBA00023136"/>
    </source>
</evidence>
<evidence type="ECO:0000256" key="5">
    <source>
        <dbReference type="ARBA" id="ARBA00022723"/>
    </source>
</evidence>
<reference evidence="17 18" key="1">
    <citation type="submission" date="2018-04" db="EMBL/GenBank/DDBJ databases">
        <title>The genome of golden apple snail Pomacea canaliculata provides insight into stress tolerance and invasive adaptation.</title>
        <authorList>
            <person name="Liu C."/>
            <person name="Liu B."/>
            <person name="Ren Y."/>
            <person name="Zhang Y."/>
            <person name="Wang H."/>
            <person name="Li S."/>
            <person name="Jiang F."/>
            <person name="Yin L."/>
            <person name="Zhang G."/>
            <person name="Qian W."/>
            <person name="Fan W."/>
        </authorList>
    </citation>
    <scope>NUCLEOTIDE SEQUENCE [LARGE SCALE GENOMIC DNA]</scope>
    <source>
        <strain evidence="17">SZHN2017</strain>
        <tissue evidence="17">Muscle</tissue>
    </source>
</reference>
<keyword evidence="11" id="KW-1015">Disulfide bond</keyword>
<evidence type="ECO:0000256" key="6">
    <source>
        <dbReference type="ARBA" id="ARBA00022989"/>
    </source>
</evidence>
<gene>
    <name evidence="17" type="ORF">C0Q70_17930</name>
</gene>
<dbReference type="PROSITE" id="PS50871">
    <property type="entry name" value="C1Q"/>
    <property type="match status" value="1"/>
</dbReference>
<dbReference type="InterPro" id="IPR020611">
    <property type="entry name" value="Cu2_ascorb_mOase_CS-1"/>
</dbReference>
<keyword evidence="6" id="KW-1133">Transmembrane helix</keyword>
<dbReference type="InterPro" id="IPR024548">
    <property type="entry name" value="Cu2_monoox_C"/>
</dbReference>
<dbReference type="Pfam" id="PF00386">
    <property type="entry name" value="C1q"/>
    <property type="match status" value="1"/>
</dbReference>
<evidence type="ECO:0000256" key="13">
    <source>
        <dbReference type="SAM" id="Coils"/>
    </source>
</evidence>
<feature type="compositionally biased region" description="Polar residues" evidence="14">
    <location>
        <begin position="533"/>
        <end position="551"/>
    </location>
</feature>
<evidence type="ECO:0000256" key="14">
    <source>
        <dbReference type="SAM" id="MobiDB-lite"/>
    </source>
</evidence>
<evidence type="ECO:0008006" key="19">
    <source>
        <dbReference type="Google" id="ProtNLM"/>
    </source>
</evidence>